<dbReference type="RefSeq" id="WP_311421596.1">
    <property type="nucleotide sequence ID" value="NZ_JAVREH010000003.1"/>
</dbReference>
<evidence type="ECO:0000256" key="1">
    <source>
        <dbReference type="SAM" id="MobiDB-lite"/>
    </source>
</evidence>
<sequence length="90" mass="9844">MRNFDQAPAGPQRKRRVKTAPVPLRAEQQDLRAAPHQRADRRVQVLIRTDAQQHDVELVALPKAGGLAAVNAGDEAQSVGVFEHAAKDMT</sequence>
<proteinExistence type="predicted"/>
<feature type="region of interest" description="Disordered" evidence="1">
    <location>
        <begin position="1"/>
        <end position="37"/>
    </location>
</feature>
<accession>A0ABU2J624</accession>
<name>A0ABU2J624_9ACTN</name>
<protein>
    <submittedName>
        <fullName evidence="2">Uncharacterized protein</fullName>
    </submittedName>
</protein>
<keyword evidence="3" id="KW-1185">Reference proteome</keyword>
<dbReference type="Proteomes" id="UP001183176">
    <property type="component" value="Unassembled WGS sequence"/>
</dbReference>
<organism evidence="2 3">
    <name type="scientific">Jatrophihabitans lederbergiae</name>
    <dbReference type="NCBI Taxonomy" id="3075547"/>
    <lineage>
        <taxon>Bacteria</taxon>
        <taxon>Bacillati</taxon>
        <taxon>Actinomycetota</taxon>
        <taxon>Actinomycetes</taxon>
        <taxon>Jatrophihabitantales</taxon>
        <taxon>Jatrophihabitantaceae</taxon>
        <taxon>Jatrophihabitans</taxon>
    </lineage>
</organism>
<evidence type="ECO:0000313" key="2">
    <source>
        <dbReference type="EMBL" id="MDT0260445.1"/>
    </source>
</evidence>
<dbReference type="EMBL" id="JAVREH010000003">
    <property type="protein sequence ID" value="MDT0260445.1"/>
    <property type="molecule type" value="Genomic_DNA"/>
</dbReference>
<comment type="caution">
    <text evidence="2">The sequence shown here is derived from an EMBL/GenBank/DDBJ whole genome shotgun (WGS) entry which is preliminary data.</text>
</comment>
<gene>
    <name evidence="2" type="ORF">RM423_03455</name>
</gene>
<reference evidence="3" key="1">
    <citation type="submission" date="2023-07" db="EMBL/GenBank/DDBJ databases">
        <title>30 novel species of actinomycetes from the DSMZ collection.</title>
        <authorList>
            <person name="Nouioui I."/>
        </authorList>
    </citation>
    <scope>NUCLEOTIDE SEQUENCE [LARGE SCALE GENOMIC DNA]</scope>
    <source>
        <strain evidence="3">DSM 44399</strain>
    </source>
</reference>
<evidence type="ECO:0000313" key="3">
    <source>
        <dbReference type="Proteomes" id="UP001183176"/>
    </source>
</evidence>